<name>A0A0K0KVF0_9CAUD</name>
<dbReference type="Proteomes" id="UP000207741">
    <property type="component" value="Segment"/>
</dbReference>
<dbReference type="EMBL" id="KM359505">
    <property type="protein sequence ID" value="AIR93406.1"/>
    <property type="molecule type" value="Genomic_DNA"/>
</dbReference>
<keyword evidence="2" id="KW-1185">Reference proteome</keyword>
<evidence type="ECO:0000313" key="1">
    <source>
        <dbReference type="EMBL" id="AIR93406.1"/>
    </source>
</evidence>
<dbReference type="KEGG" id="vg:26640077"/>
<evidence type="ECO:0000313" key="2">
    <source>
        <dbReference type="Proteomes" id="UP000207741"/>
    </source>
</evidence>
<reference evidence="2" key="1">
    <citation type="submission" date="2014-08" db="EMBL/GenBank/DDBJ databases">
        <authorList>
            <person name="Edwards T."/>
        </authorList>
    </citation>
    <scope>NUCLEOTIDE SEQUENCE [LARGE SCALE GENOMIC DNA]</scope>
</reference>
<dbReference type="Gene3D" id="2.60.40.10">
    <property type="entry name" value="Immunoglobulins"/>
    <property type="match status" value="1"/>
</dbReference>
<dbReference type="RefSeq" id="YP_009213533.1">
    <property type="nucleotide sequence ID" value="NC_028955.1"/>
</dbReference>
<accession>A0A0K0KVF0</accession>
<sequence length="564" mass="57530">MSPVTFNNFRSTQTRLDLNGPTIAITDNPTDVITQAVGVSSFVGVAGTVGVATFIGVSTATLGTPNAPGVSPTQGEFVYQWHTGDGVKVTDGVNISGSGTTTLTISNIKSPDDDGRTFYLESSFSSGTYDTTTGRGVGNALNGPLKTTTAALKVLPTVTVTSEPPSVTLGTGEVATFTSSATTSDPDLGALSFQWTVDGENVVDEGRRDALVGNYASGANTTSLEIKKTTVGVSTVQFNAFVDVEGFRVAAKTKGCDFTGVLPRRLIRFEAYTPSTNLYKTSTQNIGEDGAFTLDSNTFGSDYGIVQFHSPEDNFTLRMTLKAAKGADSDNFSGGGGGTGIIDFRLERNIEYTLIGVANNSSIFLYRGSVLMAVVGQGGDAGIFAGGGAGGGVNMAGENGDGKNGGQGGIRVGPGGFALTGQWGSILSNSSFTLRDTDVVAGVPFGGTTISCSKGEYWINQGIDACFVNSSSEIKYRGIDGTEIEDSALITRGFKPGYSISETSGLAIADGGNGGNGATGGQGGVSGDGGGGGSGYTDDTFDIINAELGGNTTTSSTVTFEIGV</sequence>
<dbReference type="InterPro" id="IPR013783">
    <property type="entry name" value="Ig-like_fold"/>
</dbReference>
<organism evidence="1 2">
    <name type="scientific">Prochlorococcus phage P-TIM68</name>
    <dbReference type="NCBI Taxonomy" id="1542477"/>
    <lineage>
        <taxon>Viruses</taxon>
        <taxon>Duplodnaviria</taxon>
        <taxon>Heunggongvirae</taxon>
        <taxon>Uroviricota</taxon>
        <taxon>Caudoviricetes</taxon>
        <taxon>Pantevenvirales</taxon>
        <taxon>Kyanoviridae</taxon>
        <taxon>Haifavirus</taxon>
        <taxon>Haifavirus tim68</taxon>
    </lineage>
</organism>
<proteinExistence type="predicted"/>
<dbReference type="GeneID" id="26640077"/>
<protein>
    <submittedName>
        <fullName evidence="1">Uncharacterized protein</fullName>
    </submittedName>
</protein>
<dbReference type="OrthoDB" id="39296at10239"/>